<evidence type="ECO:0000259" key="8">
    <source>
        <dbReference type="Pfam" id="PF23409"/>
    </source>
</evidence>
<evidence type="ECO:0008006" key="12">
    <source>
        <dbReference type="Google" id="ProtNLM"/>
    </source>
</evidence>
<evidence type="ECO:0000256" key="3">
    <source>
        <dbReference type="ARBA" id="ARBA00022701"/>
    </source>
</evidence>
<feature type="repeat" description="WD" evidence="6">
    <location>
        <begin position="777"/>
        <end position="813"/>
    </location>
</feature>
<dbReference type="PANTHER" id="PTHR13720:SF50">
    <property type="entry name" value="ECHINODERM MICROTUBULE-ASSOCIATED PROTEIN-LIKE 2"/>
    <property type="match status" value="1"/>
</dbReference>
<dbReference type="FunFam" id="2.130.10.10:FF:000320">
    <property type="entry name" value="echinoderm microtubule-associated protein-like 6"/>
    <property type="match status" value="1"/>
</dbReference>
<name>A0AAV2TAF5_CALDB</name>
<organism evidence="10 11">
    <name type="scientific">Calicophoron daubneyi</name>
    <name type="common">Rumen fluke</name>
    <name type="synonym">Paramphistomum daubneyi</name>
    <dbReference type="NCBI Taxonomy" id="300641"/>
    <lineage>
        <taxon>Eukaryota</taxon>
        <taxon>Metazoa</taxon>
        <taxon>Spiralia</taxon>
        <taxon>Lophotrochozoa</taxon>
        <taxon>Platyhelminthes</taxon>
        <taxon>Trematoda</taxon>
        <taxon>Digenea</taxon>
        <taxon>Plagiorchiida</taxon>
        <taxon>Pronocephalata</taxon>
        <taxon>Paramphistomoidea</taxon>
        <taxon>Paramphistomidae</taxon>
        <taxon>Calicophoron</taxon>
    </lineage>
</organism>
<dbReference type="SMART" id="SM00320">
    <property type="entry name" value="WD40"/>
    <property type="match status" value="9"/>
</dbReference>
<dbReference type="GO" id="GO:0000226">
    <property type="term" value="P:microtubule cytoskeleton organization"/>
    <property type="evidence" value="ECO:0007669"/>
    <property type="project" value="TreeGrafter"/>
</dbReference>
<evidence type="ECO:0000256" key="6">
    <source>
        <dbReference type="PROSITE-ProRule" id="PRU00221"/>
    </source>
</evidence>
<evidence type="ECO:0000313" key="10">
    <source>
        <dbReference type="EMBL" id="CAL5133261.1"/>
    </source>
</evidence>
<dbReference type="Proteomes" id="UP001497525">
    <property type="component" value="Unassembled WGS sequence"/>
</dbReference>
<dbReference type="GO" id="GO:0072686">
    <property type="term" value="C:mitotic spindle"/>
    <property type="evidence" value="ECO:0007669"/>
    <property type="project" value="TreeGrafter"/>
</dbReference>
<comment type="caution">
    <text evidence="10">The sequence shown here is derived from an EMBL/GenBank/DDBJ whole genome shotgun (WGS) entry which is preliminary data.</text>
</comment>
<dbReference type="Pfam" id="PF23409">
    <property type="entry name" value="Beta-prop_EML"/>
    <property type="match status" value="1"/>
</dbReference>
<dbReference type="InterPro" id="IPR055439">
    <property type="entry name" value="Beta-prop_EML_1st"/>
</dbReference>
<dbReference type="InterPro" id="IPR005108">
    <property type="entry name" value="HELP"/>
</dbReference>
<dbReference type="Pfam" id="PF23414">
    <property type="entry name" value="Beta-prop_EML_2"/>
    <property type="match status" value="1"/>
</dbReference>
<dbReference type="InterPro" id="IPR015943">
    <property type="entry name" value="WD40/YVTN_repeat-like_dom_sf"/>
</dbReference>
<dbReference type="InterPro" id="IPR036322">
    <property type="entry name" value="WD40_repeat_dom_sf"/>
</dbReference>
<feature type="domain" description="EML-like first beta-propeller" evidence="8">
    <location>
        <begin position="227"/>
        <end position="495"/>
    </location>
</feature>
<dbReference type="InterPro" id="IPR049813">
    <property type="entry name" value="Elp-1-like_TD"/>
</dbReference>
<gene>
    <name evidence="10" type="ORF">CDAUBV1_LOCUS6528</name>
</gene>
<keyword evidence="3" id="KW-0493">Microtubule</keyword>
<evidence type="ECO:0000256" key="5">
    <source>
        <dbReference type="ARBA" id="ARBA00023212"/>
    </source>
</evidence>
<reference evidence="10" key="1">
    <citation type="submission" date="2024-06" db="EMBL/GenBank/DDBJ databases">
        <authorList>
            <person name="Liu X."/>
            <person name="Lenzi L."/>
            <person name="Haldenby T S."/>
            <person name="Uol C."/>
        </authorList>
    </citation>
    <scope>NUCLEOTIDE SEQUENCE</scope>
</reference>
<dbReference type="SUPFAM" id="SSF50978">
    <property type="entry name" value="WD40 repeat-like"/>
    <property type="match status" value="3"/>
</dbReference>
<sequence>MRGGAPPSIPPLLDRVQPAELMSFENANLLGRVADLEKRSAEQANEVACLRSSLADCLRRISLLEANRVDISSTGAVANRSEAVTARRVQSKSRSNLGAPSSRDGSLAVSSGQRGIRKNSRLSSSSTALDRQSLSGSVSKDPVFISNDGILRFYLRGRAINVYLPSSLLESYDVNLPQPAPDATLKLEWVYGYRGRDCRNNLHYLPTGEIVYFIAATVVLYNIEEQSQRHYLEHTDDVKCIAIHPNRIIIATGQTAGHIKQFGKPHVRIWSSVDLRTLRTIGVGDFERSVCCVSFSKTDGGARLCAVDESSEHTFSIWEWQKGKKITESKSSNDPVVAAEFHPLDENTLVTCGKNQLTFWTLDGNNLSRKSGLFESGKISCEKPKFVLCLAFADNGDLLTGDSSGNIIVWQRSTNTIAQVCESAHDGSIFSLCVTQDGHVVSGGGKDGRLVFFDFALNPTGITKELPSLHGAVRTICQGPGDMLLIGTTKNTILQTGPGLEFSSLVFGHNDEFWALATHPRSAQFLTAGHDCLVVLWDSLSKQAVWVKEIGEPIHCAAFFPARSPGATTDGHPDGSMCDGDLCGPDEFGCVDPLIALGTTSGRWLVMDSIRREVISARSDGIGEQIECIAYSPDGKHIALGSRDNCIYVYSVSDHGGKYSRVGRCVGHSSVVLHLDWSLEGKYLRSVSADYELLFWTVHDCRQVVSPSTLRDLEWATQTCTLGWNVIGIWPLGSDMTDVNACAKNPKGDLIATADDHGKVNLFQAPVDKAKAEYHSYQGHSSHVTNVAFLHDGSRLLSTGGKDTAILQWEVCM</sequence>
<dbReference type="InterPro" id="IPR050630">
    <property type="entry name" value="WD_repeat_EMAP"/>
</dbReference>
<dbReference type="PANTHER" id="PTHR13720">
    <property type="entry name" value="WD-40 REPEAT PROTEIN"/>
    <property type="match status" value="1"/>
</dbReference>
<accession>A0AAV2TAF5</accession>
<feature type="repeat" description="WD" evidence="6">
    <location>
        <begin position="506"/>
        <end position="538"/>
    </location>
</feature>
<evidence type="ECO:0000256" key="7">
    <source>
        <dbReference type="SAM" id="MobiDB-lite"/>
    </source>
</evidence>
<dbReference type="CDD" id="cd21931">
    <property type="entry name" value="TD_EMAP-like"/>
    <property type="match status" value="1"/>
</dbReference>
<comment type="subcellular location">
    <subcellularLocation>
        <location evidence="1">Cytoplasm</location>
        <location evidence="1">Cytoskeleton</location>
    </subcellularLocation>
</comment>
<dbReference type="InterPro" id="IPR055442">
    <property type="entry name" value="Beta-prop_EML-like_2nd"/>
</dbReference>
<proteinExistence type="predicted"/>
<evidence type="ECO:0000256" key="4">
    <source>
        <dbReference type="ARBA" id="ARBA00022737"/>
    </source>
</evidence>
<dbReference type="PROSITE" id="PS50082">
    <property type="entry name" value="WD_REPEATS_2"/>
    <property type="match status" value="3"/>
</dbReference>
<feature type="region of interest" description="Disordered" evidence="7">
    <location>
        <begin position="87"/>
        <end position="128"/>
    </location>
</feature>
<evidence type="ECO:0000259" key="9">
    <source>
        <dbReference type="Pfam" id="PF23414"/>
    </source>
</evidence>
<dbReference type="AlphaFoldDB" id="A0AAV2TAF5"/>
<dbReference type="InterPro" id="IPR001680">
    <property type="entry name" value="WD40_rpt"/>
</dbReference>
<keyword evidence="4" id="KW-0677">Repeat</keyword>
<keyword evidence="5" id="KW-0206">Cytoskeleton</keyword>
<dbReference type="EMBL" id="CAXLJL010000156">
    <property type="protein sequence ID" value="CAL5133261.1"/>
    <property type="molecule type" value="Genomic_DNA"/>
</dbReference>
<feature type="domain" description="EML-like second beta-propeller" evidence="9">
    <location>
        <begin position="593"/>
        <end position="811"/>
    </location>
</feature>
<evidence type="ECO:0000256" key="1">
    <source>
        <dbReference type="ARBA" id="ARBA00004245"/>
    </source>
</evidence>
<feature type="repeat" description="WD" evidence="6">
    <location>
        <begin position="665"/>
        <end position="706"/>
    </location>
</feature>
<evidence type="ECO:0000256" key="2">
    <source>
        <dbReference type="ARBA" id="ARBA00022574"/>
    </source>
</evidence>
<dbReference type="Gene3D" id="2.130.10.10">
    <property type="entry name" value="YVTN repeat-like/Quinoprotein amine dehydrogenase"/>
    <property type="match status" value="2"/>
</dbReference>
<dbReference type="PROSITE" id="PS50294">
    <property type="entry name" value="WD_REPEATS_REGION"/>
    <property type="match status" value="1"/>
</dbReference>
<keyword evidence="5" id="KW-0963">Cytoplasm</keyword>
<protein>
    <recommendedName>
        <fullName evidence="12">HELP domain-containing protein</fullName>
    </recommendedName>
</protein>
<keyword evidence="2 6" id="KW-0853">WD repeat</keyword>
<dbReference type="Pfam" id="PF00400">
    <property type="entry name" value="WD40"/>
    <property type="match status" value="1"/>
</dbReference>
<dbReference type="Pfam" id="PF03451">
    <property type="entry name" value="HELP"/>
    <property type="match status" value="1"/>
</dbReference>
<dbReference type="GO" id="GO:0008017">
    <property type="term" value="F:microtubule binding"/>
    <property type="evidence" value="ECO:0007669"/>
    <property type="project" value="TreeGrafter"/>
</dbReference>
<dbReference type="GO" id="GO:0005874">
    <property type="term" value="C:microtubule"/>
    <property type="evidence" value="ECO:0007669"/>
    <property type="project" value="UniProtKB-KW"/>
</dbReference>
<evidence type="ECO:0000313" key="11">
    <source>
        <dbReference type="Proteomes" id="UP001497525"/>
    </source>
</evidence>